<dbReference type="CDD" id="cd07016">
    <property type="entry name" value="S14_ClpP_1"/>
    <property type="match status" value="1"/>
</dbReference>
<dbReference type="GO" id="GO:0051117">
    <property type="term" value="F:ATPase binding"/>
    <property type="evidence" value="ECO:0007669"/>
    <property type="project" value="TreeGrafter"/>
</dbReference>
<evidence type="ECO:0000313" key="8">
    <source>
        <dbReference type="Proteomes" id="UP000003165"/>
    </source>
</evidence>
<dbReference type="EMBL" id="ACIS01000001">
    <property type="protein sequence ID" value="EEG10293.1"/>
    <property type="molecule type" value="Genomic_DNA"/>
</dbReference>
<proteinExistence type="inferred from homology"/>
<evidence type="ECO:0000256" key="2">
    <source>
        <dbReference type="ARBA" id="ARBA00022490"/>
    </source>
</evidence>
<keyword evidence="3" id="KW-0645">Protease</keyword>
<dbReference type="GO" id="GO:0004176">
    <property type="term" value="F:ATP-dependent peptidase activity"/>
    <property type="evidence" value="ECO:0007669"/>
    <property type="project" value="InterPro"/>
</dbReference>
<reference evidence="7 8" key="1">
    <citation type="submission" date="2009-02" db="EMBL/GenBank/DDBJ databases">
        <title>Sequencing of the draft genome and assembly of Lutiella nitroferrum 2002.</title>
        <authorList>
            <consortium name="US DOE Joint Genome Institute (JGI-PGF)"/>
            <person name="Lucas S."/>
            <person name="Copeland A."/>
            <person name="Lapidus A."/>
            <person name="Glavina del Rio T."/>
            <person name="Tice H."/>
            <person name="Bruce D."/>
            <person name="Goodwin L."/>
            <person name="Pitluck S."/>
            <person name="Larimer F."/>
            <person name="Land M.L."/>
            <person name="Hauser L."/>
            <person name="Coates J.D."/>
        </authorList>
    </citation>
    <scope>NUCLEOTIDE SEQUENCE [LARGE SCALE GENOMIC DNA]</scope>
    <source>
        <strain evidence="7 8">2002</strain>
    </source>
</reference>
<name>B9YYU0_9NEIS</name>
<dbReference type="Pfam" id="PF00574">
    <property type="entry name" value="CLP_protease"/>
    <property type="match status" value="1"/>
</dbReference>
<gene>
    <name evidence="7" type="ORF">FuraDRAFT_0275</name>
</gene>
<evidence type="ECO:0000256" key="3">
    <source>
        <dbReference type="ARBA" id="ARBA00022670"/>
    </source>
</evidence>
<dbReference type="PRINTS" id="PR00127">
    <property type="entry name" value="CLPPROTEASEP"/>
</dbReference>
<evidence type="ECO:0000256" key="1">
    <source>
        <dbReference type="ARBA" id="ARBA00007039"/>
    </source>
</evidence>
<dbReference type="Proteomes" id="UP000003165">
    <property type="component" value="Unassembled WGS sequence"/>
</dbReference>
<dbReference type="NCBIfam" id="NF045542">
    <property type="entry name" value="Clp_rel_HeadMat"/>
    <property type="match status" value="1"/>
</dbReference>
<organism evidence="7 8">
    <name type="scientific">Pseudogulbenkiania ferrooxidans 2002</name>
    <dbReference type="NCBI Taxonomy" id="279714"/>
    <lineage>
        <taxon>Bacteria</taxon>
        <taxon>Pseudomonadati</taxon>
        <taxon>Pseudomonadota</taxon>
        <taxon>Betaproteobacteria</taxon>
        <taxon>Neisseriales</taxon>
        <taxon>Chromobacteriaceae</taxon>
        <taxon>Pseudogulbenkiania</taxon>
    </lineage>
</organism>
<dbReference type="GO" id="GO:0009368">
    <property type="term" value="C:endopeptidase Clp complex"/>
    <property type="evidence" value="ECO:0007669"/>
    <property type="project" value="TreeGrafter"/>
</dbReference>
<evidence type="ECO:0000256" key="4">
    <source>
        <dbReference type="ARBA" id="ARBA00022801"/>
    </source>
</evidence>
<dbReference type="InterPro" id="IPR001907">
    <property type="entry name" value="ClpP"/>
</dbReference>
<dbReference type="PANTHER" id="PTHR10381">
    <property type="entry name" value="ATP-DEPENDENT CLP PROTEASE PROTEOLYTIC SUBUNIT"/>
    <property type="match status" value="1"/>
</dbReference>
<protein>
    <recommendedName>
        <fullName evidence="6">ATP-dependent Clp protease proteolytic subunit</fullName>
    </recommendedName>
</protein>
<dbReference type="SUPFAM" id="SSF52096">
    <property type="entry name" value="ClpP/crotonase"/>
    <property type="match status" value="1"/>
</dbReference>
<keyword evidence="4" id="KW-0378">Hydrolase</keyword>
<evidence type="ECO:0000256" key="5">
    <source>
        <dbReference type="ARBA" id="ARBA00022825"/>
    </source>
</evidence>
<dbReference type="eggNOG" id="COG0740">
    <property type="taxonomic scope" value="Bacteria"/>
</dbReference>
<dbReference type="GO" id="GO:0006515">
    <property type="term" value="P:protein quality control for misfolded or incompletely synthesized proteins"/>
    <property type="evidence" value="ECO:0007669"/>
    <property type="project" value="TreeGrafter"/>
</dbReference>
<accession>B9YYU0</accession>
<dbReference type="InterPro" id="IPR029045">
    <property type="entry name" value="ClpP/crotonase-like_dom_sf"/>
</dbReference>
<sequence length="238" mass="25738">MRNQLIKLFNDNRQSSAAGSGYRVANSAGEEATVYLYDAIGGWWGITAADFVKDLAAITAPTIRLHINSPGGDVFDARAMATAIRNHPSKVVAQIDGLAASAATYVALSADEVEIADGGFFMIHRAWTLAMGNAGELRDTANLLDKIDASISADYQRKTGESAEQIDAWMGAETWFTAQEALDHGFVDRIGASANVENHWNLSAYAKAPKALTERQPVSESVFDHAAMERRLGMLERC</sequence>
<comment type="similarity">
    <text evidence="1 6">Belongs to the peptidase S14 family.</text>
</comment>
<evidence type="ECO:0000256" key="6">
    <source>
        <dbReference type="RuleBase" id="RU003567"/>
    </source>
</evidence>
<comment type="caution">
    <text evidence="7">The sequence shown here is derived from an EMBL/GenBank/DDBJ whole genome shotgun (WGS) entry which is preliminary data.</text>
</comment>
<dbReference type="PANTHER" id="PTHR10381:SF70">
    <property type="entry name" value="ATP-DEPENDENT CLP PROTEASE PROTEOLYTIC SUBUNIT"/>
    <property type="match status" value="1"/>
</dbReference>
<keyword evidence="2" id="KW-0963">Cytoplasm</keyword>
<dbReference type="Gene3D" id="3.90.226.10">
    <property type="entry name" value="2-enoyl-CoA Hydratase, Chain A, domain 1"/>
    <property type="match status" value="1"/>
</dbReference>
<keyword evidence="5" id="KW-0720">Serine protease</keyword>
<dbReference type="InterPro" id="IPR023562">
    <property type="entry name" value="ClpP/TepA"/>
</dbReference>
<dbReference type="GO" id="GO:0004252">
    <property type="term" value="F:serine-type endopeptidase activity"/>
    <property type="evidence" value="ECO:0007669"/>
    <property type="project" value="InterPro"/>
</dbReference>
<dbReference type="AlphaFoldDB" id="B9YYU0"/>
<keyword evidence="8" id="KW-1185">Reference proteome</keyword>
<evidence type="ECO:0000313" key="7">
    <source>
        <dbReference type="EMBL" id="EEG10293.1"/>
    </source>
</evidence>
<dbReference type="RefSeq" id="WP_008952295.1">
    <property type="nucleotide sequence ID" value="NZ_ACIS01000001.1"/>
</dbReference>